<dbReference type="AlphaFoldDB" id="A0ABD0UYD6"/>
<dbReference type="InterPro" id="IPR036691">
    <property type="entry name" value="Endo/exonu/phosph_ase_sf"/>
</dbReference>
<dbReference type="InterPro" id="IPR026960">
    <property type="entry name" value="RVT-Znf"/>
</dbReference>
<keyword evidence="4" id="KW-1185">Reference proteome</keyword>
<feature type="transmembrane region" description="Helical" evidence="1">
    <location>
        <begin position="890"/>
        <end position="907"/>
    </location>
</feature>
<name>A0ABD0UYD6_DENTH</name>
<keyword evidence="1" id="KW-0472">Membrane</keyword>
<keyword evidence="1" id="KW-1133">Transmembrane helix</keyword>
<feature type="transmembrane region" description="Helical" evidence="1">
    <location>
        <begin position="749"/>
        <end position="770"/>
    </location>
</feature>
<dbReference type="Proteomes" id="UP001552299">
    <property type="component" value="Unassembled WGS sequence"/>
</dbReference>
<evidence type="ECO:0000313" key="4">
    <source>
        <dbReference type="Proteomes" id="UP001552299"/>
    </source>
</evidence>
<gene>
    <name evidence="3" type="ORF">M5K25_012701</name>
</gene>
<evidence type="ECO:0000259" key="2">
    <source>
        <dbReference type="Pfam" id="PF13966"/>
    </source>
</evidence>
<accession>A0ABD0UYD6</accession>
<dbReference type="Pfam" id="PF13966">
    <property type="entry name" value="zf-RVT"/>
    <property type="match status" value="1"/>
</dbReference>
<dbReference type="Gene3D" id="3.60.10.10">
    <property type="entry name" value="Endonuclease/exonuclease/phosphatase"/>
    <property type="match status" value="1"/>
</dbReference>
<evidence type="ECO:0000256" key="1">
    <source>
        <dbReference type="SAM" id="Phobius"/>
    </source>
</evidence>
<feature type="transmembrane region" description="Helical" evidence="1">
    <location>
        <begin position="790"/>
        <end position="818"/>
    </location>
</feature>
<protein>
    <recommendedName>
        <fullName evidence="2">Reverse transcriptase zinc-binding domain-containing protein</fullName>
    </recommendedName>
</protein>
<keyword evidence="1" id="KW-0812">Transmembrane</keyword>
<dbReference type="EMBL" id="JANQDX010000010">
    <property type="protein sequence ID" value="KAL0917626.1"/>
    <property type="molecule type" value="Genomic_DNA"/>
</dbReference>
<sequence length="908" mass="103584">MAVERSATASASSISKLSRFQKIVLGWDYLRLLRESGKKHGREGLKHVKNTFDSVEDYIGVFEPLILEELKAQIVQGKDEEEGSLLLSSSFRGLMLLAATDWQRGAVATCQEADEFHKLSLAVLDDFREDVSENDLLLLSMEKFQEGEAPKPYAFALVDHRGGKETLTVLTYFCGEVNQLDSMKADSSPRLLKMLLSSKPGESFVWILKICSLSTIMREYTAMHSIAHLPFKDLILSASHKSYCSVSEGQAWNVPKPLMDHLEDCLNSSQLDAINAGLSRKPFVLIQVKVHFSCDSFVVIVILENLFVACTCFTINMLTTLMYMLHQKDGAIIGKCQTGKMNMGLKILEGALLVKDLIMKLLNLALHKLWKLKGTLTLLALNEGFFLLKFSSPEDFDMLIHSILFYGSSVIHALYVASSISLPWGIIGDFNWCRFSSEKFGGNIIHNSKLWDFNYLIFTIAVHDLTSVGNLYTWFNQRSDNPIHIKLDRVLVNDFRLENSPASYYKIEDPRCLDHCPLLVFGNPPIYNNHIFLFENCWLELPEFWDEVINIFASRPSDTPIYAFYSMLKVLKGIIKSKKLLDKYPSKLLLTAISPCFPALGPLVQRGPISQLPEPGLINTYLSHTVKSFIHLSAWNVPLNIPNTVKSRIIQTDIHLNATSAIFWEKLDKPKFRVFISHYYTDLQEVNWFKFVWHKRYAMRYSCFTWLAMLEGLKTADVLARRNIQINPICALCYSAVESHGHLSFECDFSYSIITTLLPCFASFLFRPNLWQLLDYIDGLQQISSVSRSFFFLILYSSLVICCLCSSVLFVDAFFFLAEAFCFGWVDDDWETSIQWLLVWLHRQPVLEGYCGNQFFFPSWMVVDSNRVCPDSEQYDDIGCPLDFLDHSEFGFFAISFASFASLLFVLI</sequence>
<proteinExistence type="predicted"/>
<dbReference type="PANTHER" id="PTHR33710">
    <property type="entry name" value="BNAC02G09200D PROTEIN"/>
    <property type="match status" value="1"/>
</dbReference>
<organism evidence="3 4">
    <name type="scientific">Dendrobium thyrsiflorum</name>
    <name type="common">Pinecone-like raceme dendrobium</name>
    <name type="synonym">Orchid</name>
    <dbReference type="NCBI Taxonomy" id="117978"/>
    <lineage>
        <taxon>Eukaryota</taxon>
        <taxon>Viridiplantae</taxon>
        <taxon>Streptophyta</taxon>
        <taxon>Embryophyta</taxon>
        <taxon>Tracheophyta</taxon>
        <taxon>Spermatophyta</taxon>
        <taxon>Magnoliopsida</taxon>
        <taxon>Liliopsida</taxon>
        <taxon>Asparagales</taxon>
        <taxon>Orchidaceae</taxon>
        <taxon>Epidendroideae</taxon>
        <taxon>Malaxideae</taxon>
        <taxon>Dendrobiinae</taxon>
        <taxon>Dendrobium</taxon>
    </lineage>
</organism>
<dbReference type="SUPFAM" id="SSF56219">
    <property type="entry name" value="DNase I-like"/>
    <property type="match status" value="1"/>
</dbReference>
<dbReference type="PANTHER" id="PTHR33710:SF71">
    <property type="entry name" value="ENDONUCLEASE_EXONUCLEASE_PHOSPHATASE DOMAIN-CONTAINING PROTEIN"/>
    <property type="match status" value="1"/>
</dbReference>
<comment type="caution">
    <text evidence="3">The sequence shown here is derived from an EMBL/GenBank/DDBJ whole genome shotgun (WGS) entry which is preliminary data.</text>
</comment>
<feature type="domain" description="Reverse transcriptase zinc-binding" evidence="2">
    <location>
        <begin position="682"/>
        <end position="751"/>
    </location>
</feature>
<reference evidence="3 4" key="1">
    <citation type="journal article" date="2024" name="Plant Biotechnol. J.">
        <title>Dendrobium thyrsiflorum genome and its molecular insights into genes involved in important horticultural traits.</title>
        <authorList>
            <person name="Chen B."/>
            <person name="Wang J.Y."/>
            <person name="Zheng P.J."/>
            <person name="Li K.L."/>
            <person name="Liang Y.M."/>
            <person name="Chen X.F."/>
            <person name="Zhang C."/>
            <person name="Zhao X."/>
            <person name="He X."/>
            <person name="Zhang G.Q."/>
            <person name="Liu Z.J."/>
            <person name="Xu Q."/>
        </authorList>
    </citation>
    <scope>NUCLEOTIDE SEQUENCE [LARGE SCALE GENOMIC DNA]</scope>
    <source>
        <strain evidence="3">GZMU011</strain>
    </source>
</reference>
<evidence type="ECO:0000313" key="3">
    <source>
        <dbReference type="EMBL" id="KAL0917626.1"/>
    </source>
</evidence>